<proteinExistence type="predicted"/>
<dbReference type="EMBL" id="CP121682">
    <property type="protein sequence ID" value="WGD45086.1"/>
    <property type="molecule type" value="Genomic_DNA"/>
</dbReference>
<name>A0ABY8KE05_9ACTN</name>
<accession>A0ABY8KE05</accession>
<keyword evidence="2" id="KW-1185">Reference proteome</keyword>
<evidence type="ECO:0000313" key="1">
    <source>
        <dbReference type="EMBL" id="WGD45086.1"/>
    </source>
</evidence>
<dbReference type="RefSeq" id="WP_279338136.1">
    <property type="nucleotide sequence ID" value="NZ_CP121682.1"/>
</dbReference>
<sequence>MQSTGWRQAVEWLAAAAKDPRQCKREWDHGTGTALLAAGRYWDVLSVPDRLGLLALDLLWSDPLKVPGPTLVDVMARRVGFFLPPDPSGQWVGFGVRHVSRGSWVAVPPPYRPTGRLEWLVPPDGTGTLHCPTTLEQALRTATGTLAVLTPPGPEPTEPDGW</sequence>
<dbReference type="Proteomes" id="UP001216440">
    <property type="component" value="Chromosome"/>
</dbReference>
<reference evidence="1 2" key="1">
    <citation type="submission" date="2023-03" db="EMBL/GenBank/DDBJ databases">
        <authorList>
            <person name="Mo P."/>
        </authorList>
    </citation>
    <scope>NUCLEOTIDE SEQUENCE [LARGE SCALE GENOMIC DNA]</scope>
    <source>
        <strain evidence="1 2">HUAS 5</strain>
    </source>
</reference>
<evidence type="ECO:0008006" key="3">
    <source>
        <dbReference type="Google" id="ProtNLM"/>
    </source>
</evidence>
<gene>
    <name evidence="1" type="ORF">PYS65_31375</name>
</gene>
<organism evidence="1 2">
    <name type="scientific">Streptomyces cathayae</name>
    <dbReference type="NCBI Taxonomy" id="3031124"/>
    <lineage>
        <taxon>Bacteria</taxon>
        <taxon>Bacillati</taxon>
        <taxon>Actinomycetota</taxon>
        <taxon>Actinomycetes</taxon>
        <taxon>Kitasatosporales</taxon>
        <taxon>Streptomycetaceae</taxon>
        <taxon>Streptomyces</taxon>
    </lineage>
</organism>
<protein>
    <recommendedName>
        <fullName evidence="3">DNA primase/polymerase bifunctional N-terminal domain-containing protein</fullName>
    </recommendedName>
</protein>
<evidence type="ECO:0000313" key="2">
    <source>
        <dbReference type="Proteomes" id="UP001216440"/>
    </source>
</evidence>